<name>A0A0C2ZPS5_9AGAM</name>
<dbReference type="AlphaFoldDB" id="A0A0C2ZPS5"/>
<proteinExistence type="predicted"/>
<reference evidence="1 2" key="1">
    <citation type="submission" date="2014-04" db="EMBL/GenBank/DDBJ databases">
        <authorList>
            <consortium name="DOE Joint Genome Institute"/>
            <person name="Kuo A."/>
            <person name="Kohler A."/>
            <person name="Nagy L.G."/>
            <person name="Floudas D."/>
            <person name="Copeland A."/>
            <person name="Barry K.W."/>
            <person name="Cichocki N."/>
            <person name="Veneault-Fourrey C."/>
            <person name="LaButti K."/>
            <person name="Lindquist E.A."/>
            <person name="Lipzen A."/>
            <person name="Lundell T."/>
            <person name="Morin E."/>
            <person name="Murat C."/>
            <person name="Sun H."/>
            <person name="Tunlid A."/>
            <person name="Henrissat B."/>
            <person name="Grigoriev I.V."/>
            <person name="Hibbett D.S."/>
            <person name="Martin F."/>
            <person name="Nordberg H.P."/>
            <person name="Cantor M.N."/>
            <person name="Hua S.X."/>
        </authorList>
    </citation>
    <scope>NUCLEOTIDE SEQUENCE [LARGE SCALE GENOMIC DNA]</scope>
    <source>
        <strain evidence="1 2">Foug A</strain>
    </source>
</reference>
<protein>
    <submittedName>
        <fullName evidence="1">Uncharacterized protein</fullName>
    </submittedName>
</protein>
<accession>A0A0C2ZPS5</accession>
<gene>
    <name evidence="1" type="ORF">SCLCIDRAFT_1214190</name>
</gene>
<dbReference type="Proteomes" id="UP000053989">
    <property type="component" value="Unassembled WGS sequence"/>
</dbReference>
<dbReference type="InParanoid" id="A0A0C2ZPS5"/>
<evidence type="ECO:0000313" key="2">
    <source>
        <dbReference type="Proteomes" id="UP000053989"/>
    </source>
</evidence>
<organism evidence="1 2">
    <name type="scientific">Scleroderma citrinum Foug A</name>
    <dbReference type="NCBI Taxonomy" id="1036808"/>
    <lineage>
        <taxon>Eukaryota</taxon>
        <taxon>Fungi</taxon>
        <taxon>Dikarya</taxon>
        <taxon>Basidiomycota</taxon>
        <taxon>Agaricomycotina</taxon>
        <taxon>Agaricomycetes</taxon>
        <taxon>Agaricomycetidae</taxon>
        <taxon>Boletales</taxon>
        <taxon>Sclerodermatineae</taxon>
        <taxon>Sclerodermataceae</taxon>
        <taxon>Scleroderma</taxon>
    </lineage>
</organism>
<dbReference type="HOGENOM" id="CLU_2980414_0_0_1"/>
<evidence type="ECO:0000313" key="1">
    <source>
        <dbReference type="EMBL" id="KIM63553.1"/>
    </source>
</evidence>
<reference evidence="2" key="2">
    <citation type="submission" date="2015-01" db="EMBL/GenBank/DDBJ databases">
        <title>Evolutionary Origins and Diversification of the Mycorrhizal Mutualists.</title>
        <authorList>
            <consortium name="DOE Joint Genome Institute"/>
            <consortium name="Mycorrhizal Genomics Consortium"/>
            <person name="Kohler A."/>
            <person name="Kuo A."/>
            <person name="Nagy L.G."/>
            <person name="Floudas D."/>
            <person name="Copeland A."/>
            <person name="Barry K.W."/>
            <person name="Cichocki N."/>
            <person name="Veneault-Fourrey C."/>
            <person name="LaButti K."/>
            <person name="Lindquist E.A."/>
            <person name="Lipzen A."/>
            <person name="Lundell T."/>
            <person name="Morin E."/>
            <person name="Murat C."/>
            <person name="Riley R."/>
            <person name="Ohm R."/>
            <person name="Sun H."/>
            <person name="Tunlid A."/>
            <person name="Henrissat B."/>
            <person name="Grigoriev I.V."/>
            <person name="Hibbett D.S."/>
            <person name="Martin F."/>
        </authorList>
    </citation>
    <scope>NUCLEOTIDE SEQUENCE [LARGE SCALE GENOMIC DNA]</scope>
    <source>
        <strain evidence="2">Foug A</strain>
    </source>
</reference>
<keyword evidence="2" id="KW-1185">Reference proteome</keyword>
<sequence length="58" mass="6460">MGLKDTKMEPSYEHDMHVLHLCAPCGVFGHMNNTCVDSPRIKRPSSARFTVKSNKSVA</sequence>
<dbReference type="EMBL" id="KN822034">
    <property type="protein sequence ID" value="KIM63553.1"/>
    <property type="molecule type" value="Genomic_DNA"/>
</dbReference>